<organism evidence="6 7">
    <name type="scientific">Acanthamoeba castellanii (strain ATCC 30010 / Neff)</name>
    <dbReference type="NCBI Taxonomy" id="1257118"/>
    <lineage>
        <taxon>Eukaryota</taxon>
        <taxon>Amoebozoa</taxon>
        <taxon>Discosea</taxon>
        <taxon>Longamoebia</taxon>
        <taxon>Centramoebida</taxon>
        <taxon>Acanthamoebidae</taxon>
        <taxon>Acanthamoeba</taxon>
    </lineage>
</organism>
<dbReference type="Proteomes" id="UP000011083">
    <property type="component" value="Unassembled WGS sequence"/>
</dbReference>
<dbReference type="PROSITE" id="PS50238">
    <property type="entry name" value="RHOGAP"/>
    <property type="match status" value="1"/>
</dbReference>
<dbReference type="InterPro" id="IPR036028">
    <property type="entry name" value="SH3-like_dom_sf"/>
</dbReference>
<accession>L8HGW1</accession>
<dbReference type="GO" id="GO:0005737">
    <property type="term" value="C:cytoplasm"/>
    <property type="evidence" value="ECO:0007669"/>
    <property type="project" value="TreeGrafter"/>
</dbReference>
<dbReference type="SUPFAM" id="SSF50044">
    <property type="entry name" value="SH3-domain"/>
    <property type="match status" value="1"/>
</dbReference>
<evidence type="ECO:0000259" key="5">
    <source>
        <dbReference type="PROSITE" id="PS50238"/>
    </source>
</evidence>
<evidence type="ECO:0000256" key="3">
    <source>
        <dbReference type="SAM" id="MobiDB-lite"/>
    </source>
</evidence>
<dbReference type="InterPro" id="IPR000198">
    <property type="entry name" value="RhoGAP_dom"/>
</dbReference>
<dbReference type="Gene3D" id="2.30.30.40">
    <property type="entry name" value="SH3 Domains"/>
    <property type="match status" value="1"/>
</dbReference>
<dbReference type="CDD" id="cd00159">
    <property type="entry name" value="RhoGAP"/>
    <property type="match status" value="1"/>
</dbReference>
<dbReference type="Pfam" id="PF07653">
    <property type="entry name" value="SH3_2"/>
    <property type="match status" value="1"/>
</dbReference>
<feature type="compositionally biased region" description="Acidic residues" evidence="3">
    <location>
        <begin position="464"/>
        <end position="481"/>
    </location>
</feature>
<evidence type="ECO:0000313" key="6">
    <source>
        <dbReference type="EMBL" id="ELR23656.1"/>
    </source>
</evidence>
<feature type="compositionally biased region" description="Low complexity" evidence="3">
    <location>
        <begin position="404"/>
        <end position="422"/>
    </location>
</feature>
<dbReference type="GO" id="GO:0007264">
    <property type="term" value="P:small GTPase-mediated signal transduction"/>
    <property type="evidence" value="ECO:0007669"/>
    <property type="project" value="TreeGrafter"/>
</dbReference>
<sequence>MERLDKPFVVRAVHSHKEKNELKFKKGQFITVERINEEGTHYHGFYGKKEGWFPIHHAAIVEGFEPSTRKKEVANDADKKKLKEEKKKVEQEKREASVRAKREAKEALKDQRRQKTNPKGRPALTPGYFDRNDLPTHSLRRIPAVIEETVTFLERDEFLRTEGLFRISGSVSEVKAIKAAYLRGEAVDLTKVTDPHAVAGVLKLFFREARDPLLTYELYPCWLACMGLLHKVTLYSDVNLMTPNNVAIVFAPNILRPPNENVSLALLDCATSNNLVRCMIEDYDLIFGEGTLKTAAPEPVPVMAALVTDAPVTEERPEDVLAPSLLTAYSTPSLVSEADFNKKIRMGSLLLAKGSVMGGQNSFEQLAQRASSDSEDDLDFVEVTEPEPVPQITTTAPSPALFNSAPSWTAKSTTSPAATKPALGGSSASTTKSANLLGASHRIDRCSSVESPAALPAVVAATEAETETSEDDSEEVDDEVSEPVPVKALRLEDLMEMIFDGKSAAVAAYLATLEPSVAALTQKNLLRSIDKVMQAIS</sequence>
<feature type="region of interest" description="Disordered" evidence="3">
    <location>
        <begin position="462"/>
        <end position="482"/>
    </location>
</feature>
<dbReference type="RefSeq" id="XP_004353184.1">
    <property type="nucleotide sequence ID" value="XM_004353132.1"/>
</dbReference>
<reference evidence="6 7" key="1">
    <citation type="journal article" date="2013" name="Genome Biol.">
        <title>Genome of Acanthamoeba castellanii highlights extensive lateral gene transfer and early evolution of tyrosine kinase signaling.</title>
        <authorList>
            <person name="Clarke M."/>
            <person name="Lohan A.J."/>
            <person name="Liu B."/>
            <person name="Lagkouvardos I."/>
            <person name="Roy S."/>
            <person name="Zafar N."/>
            <person name="Bertelli C."/>
            <person name="Schilde C."/>
            <person name="Kianianmomeni A."/>
            <person name="Burglin T.R."/>
            <person name="Frech C."/>
            <person name="Turcotte B."/>
            <person name="Kopec K.O."/>
            <person name="Synnott J.M."/>
            <person name="Choo C."/>
            <person name="Paponov I."/>
            <person name="Finkler A."/>
            <person name="Soon Heng Tan C."/>
            <person name="Hutchins A.P."/>
            <person name="Weinmeier T."/>
            <person name="Rattei T."/>
            <person name="Chu J.S."/>
            <person name="Gimenez G."/>
            <person name="Irimia M."/>
            <person name="Rigden D.J."/>
            <person name="Fitzpatrick D.A."/>
            <person name="Lorenzo-Morales J."/>
            <person name="Bateman A."/>
            <person name="Chiu C.H."/>
            <person name="Tang P."/>
            <person name="Hegemann P."/>
            <person name="Fromm H."/>
            <person name="Raoult D."/>
            <person name="Greub G."/>
            <person name="Miranda-Saavedra D."/>
            <person name="Chen N."/>
            <person name="Nash P."/>
            <person name="Ginger M.L."/>
            <person name="Horn M."/>
            <person name="Schaap P."/>
            <person name="Caler L."/>
            <person name="Loftus B."/>
        </authorList>
    </citation>
    <scope>NUCLEOTIDE SEQUENCE [LARGE SCALE GENOMIC DNA]</scope>
    <source>
        <strain evidence="6 7">Neff</strain>
    </source>
</reference>
<gene>
    <name evidence="6" type="ORF">ACA1_072900</name>
</gene>
<dbReference type="VEuPathDB" id="AmoebaDB:ACA1_072900"/>
<dbReference type="EMBL" id="KB007857">
    <property type="protein sequence ID" value="ELR23656.1"/>
    <property type="molecule type" value="Genomic_DNA"/>
</dbReference>
<feature type="region of interest" description="Disordered" evidence="3">
    <location>
        <begin position="388"/>
        <end position="430"/>
    </location>
</feature>
<evidence type="ECO:0000259" key="4">
    <source>
        <dbReference type="PROSITE" id="PS50002"/>
    </source>
</evidence>
<protein>
    <submittedName>
        <fullName evidence="6">RhoGAP domain containing protein</fullName>
    </submittedName>
</protein>
<dbReference type="PANTHER" id="PTHR45808">
    <property type="entry name" value="RHO GTPASE-ACTIVATING PROTEIN 68F"/>
    <property type="match status" value="1"/>
</dbReference>
<dbReference type="SUPFAM" id="SSF48350">
    <property type="entry name" value="GTPase activation domain, GAP"/>
    <property type="match status" value="1"/>
</dbReference>
<keyword evidence="7" id="KW-1185">Reference proteome</keyword>
<feature type="compositionally biased region" description="Basic and acidic residues" evidence="3">
    <location>
        <begin position="84"/>
        <end position="113"/>
    </location>
</feature>
<dbReference type="PANTHER" id="PTHR45808:SF2">
    <property type="entry name" value="RHO GTPASE-ACTIVATING PROTEIN 68F"/>
    <property type="match status" value="1"/>
</dbReference>
<name>L8HGW1_ACACF</name>
<dbReference type="GeneID" id="14924639"/>
<dbReference type="SMART" id="SM00324">
    <property type="entry name" value="RhoGAP"/>
    <property type="match status" value="1"/>
</dbReference>
<dbReference type="AlphaFoldDB" id="L8HGW1"/>
<dbReference type="Gene3D" id="1.10.555.10">
    <property type="entry name" value="Rho GTPase activation protein"/>
    <property type="match status" value="1"/>
</dbReference>
<evidence type="ECO:0000256" key="2">
    <source>
        <dbReference type="PROSITE-ProRule" id="PRU00192"/>
    </source>
</evidence>
<dbReference type="InterPro" id="IPR008936">
    <property type="entry name" value="Rho_GTPase_activation_prot"/>
</dbReference>
<dbReference type="InterPro" id="IPR001452">
    <property type="entry name" value="SH3_domain"/>
</dbReference>
<feature type="domain" description="Rho-GAP" evidence="5">
    <location>
        <begin position="132"/>
        <end position="333"/>
    </location>
</feature>
<keyword evidence="1 2" id="KW-0728">SH3 domain</keyword>
<evidence type="ECO:0000313" key="7">
    <source>
        <dbReference type="Proteomes" id="UP000011083"/>
    </source>
</evidence>
<evidence type="ECO:0000256" key="1">
    <source>
        <dbReference type="ARBA" id="ARBA00022443"/>
    </source>
</evidence>
<proteinExistence type="predicted"/>
<dbReference type="PROSITE" id="PS50002">
    <property type="entry name" value="SH3"/>
    <property type="match status" value="1"/>
</dbReference>
<feature type="region of interest" description="Disordered" evidence="3">
    <location>
        <begin position="84"/>
        <end position="128"/>
    </location>
</feature>
<dbReference type="KEGG" id="acan:ACA1_072900"/>
<dbReference type="Pfam" id="PF00620">
    <property type="entry name" value="RhoGAP"/>
    <property type="match status" value="1"/>
</dbReference>
<dbReference type="OrthoDB" id="185175at2759"/>
<dbReference type="GO" id="GO:0005096">
    <property type="term" value="F:GTPase activator activity"/>
    <property type="evidence" value="ECO:0007669"/>
    <property type="project" value="TreeGrafter"/>
</dbReference>
<feature type="domain" description="SH3" evidence="4">
    <location>
        <begin position="5"/>
        <end position="63"/>
    </location>
</feature>